<dbReference type="InterPro" id="IPR039910">
    <property type="entry name" value="D15-like"/>
</dbReference>
<dbReference type="eggNOG" id="COG4775">
    <property type="taxonomic scope" value="Bacteria"/>
</dbReference>
<evidence type="ECO:0000256" key="1">
    <source>
        <dbReference type="ARBA" id="ARBA00004370"/>
    </source>
</evidence>
<feature type="domain" description="Polypeptide-transport-associated ShlB-type" evidence="10">
    <location>
        <begin position="351"/>
        <end position="415"/>
    </location>
</feature>
<reference evidence="11 12" key="2">
    <citation type="journal article" date="1996" name="DNA Res.">
        <title>Sequence analysis of the genome of the unicellular cyanobacterium Synechocystis sp. strain PCC6803. II. Sequence determination of the entire genome and assignment of potential protein-coding regions.</title>
        <authorList>
            <person name="Kaneko T."/>
            <person name="Sato S."/>
            <person name="Kotani H."/>
            <person name="Tanaka A."/>
            <person name="Asamizu E."/>
            <person name="Nakamura Y."/>
            <person name="Miyajima N."/>
            <person name="Hirosawa M."/>
            <person name="Sugiura M."/>
            <person name="Sasamoto S."/>
            <person name="Kimura T."/>
            <person name="Hosouchi T."/>
            <person name="Matsuno A."/>
            <person name="Muraki A."/>
            <person name="Nakazaki N."/>
            <person name="Naruo K."/>
            <person name="Okumura S."/>
            <person name="Shimpo S."/>
            <person name="Takeuchi C."/>
            <person name="Wada T."/>
            <person name="Watanabe A."/>
            <person name="Yamada M."/>
            <person name="Yasuda M."/>
            <person name="Tabata S."/>
        </authorList>
    </citation>
    <scope>NUCLEOTIDE SEQUENCE [LARGE SCALE GENOMIC DNA]</scope>
    <source>
        <strain evidence="12">ATCC 27184 / PCC 6803 / Kazusa</strain>
    </source>
</reference>
<dbReference type="Gene3D" id="2.40.160.50">
    <property type="entry name" value="membrane protein fhac: a member of the omp85/tpsb transporter family"/>
    <property type="match status" value="1"/>
</dbReference>
<dbReference type="InParanoid" id="P73472"/>
<dbReference type="EnsemblBacteria" id="BAA17512">
    <property type="protein sequence ID" value="BAA17512"/>
    <property type="gene ID" value="BAA17512"/>
</dbReference>
<organism evidence="11 12">
    <name type="scientific">Synechocystis sp. (strain ATCC 27184 / PCC 6803 / Kazusa)</name>
    <dbReference type="NCBI Taxonomy" id="1111708"/>
    <lineage>
        <taxon>Bacteria</taxon>
        <taxon>Bacillati</taxon>
        <taxon>Cyanobacteriota</taxon>
        <taxon>Cyanophyceae</taxon>
        <taxon>Synechococcales</taxon>
        <taxon>Merismopediaceae</taxon>
        <taxon>Synechocystis</taxon>
    </lineage>
</organism>
<dbReference type="InterPro" id="IPR013686">
    <property type="entry name" value="Polypept-transport_assoc_ShlB"/>
</dbReference>
<name>P73472_SYNY3</name>
<evidence type="ECO:0000256" key="6">
    <source>
        <dbReference type="SAM" id="MobiDB-lite"/>
    </source>
</evidence>
<protein>
    <submittedName>
        <fullName evidence="11">Chloroplast import-associated channel IAP75</fullName>
    </submittedName>
</protein>
<feature type="compositionally biased region" description="Low complexity" evidence="6">
    <location>
        <begin position="224"/>
        <end position="239"/>
    </location>
</feature>
<feature type="domain" description="POTRA" evidence="9">
    <location>
        <begin position="262"/>
        <end position="329"/>
    </location>
</feature>
<dbReference type="STRING" id="1148.gene:10498377"/>
<proteinExistence type="predicted"/>
<dbReference type="GO" id="GO:0006886">
    <property type="term" value="P:intracellular protein transport"/>
    <property type="evidence" value="ECO:0007669"/>
    <property type="project" value="InterPro"/>
</dbReference>
<evidence type="ECO:0000259" key="9">
    <source>
        <dbReference type="Pfam" id="PF07244"/>
    </source>
</evidence>
<evidence type="ECO:0000256" key="5">
    <source>
        <dbReference type="ARBA" id="ARBA00023237"/>
    </source>
</evidence>
<dbReference type="Proteomes" id="UP000001425">
    <property type="component" value="Chromosome"/>
</dbReference>
<keyword evidence="4" id="KW-0472">Membrane</keyword>
<keyword evidence="2" id="KW-0812">Transmembrane</keyword>
<dbReference type="GO" id="GO:0015450">
    <property type="term" value="F:protein-transporting ATPase activity"/>
    <property type="evidence" value="ECO:0007669"/>
    <property type="project" value="InterPro"/>
</dbReference>
<sequence>MSNQNKSVILSPYYRLLLLTSGLVLGASPAQATQAFSPLNMLADGDNTELLVSPSSELNFPGPTSESEASNYSTLQEAAPSVINALNGENGEISVIPPEIEQIDGDRLGQTMEISAGNLDVGVDDLPPMAPVDSAELAQANELPHGNAVAQVAPRVAQVEQENLIAETKTDNQTDHVEPQSPLMAQAAVEEEVEAVEMEATEETTGVTEETPEETPSFTPDAPPTNTEGTPGPTQTLPSFTPPASPSTTTPAPAEEEPRVLVSEVLVTGTTPELELLVYNAIRTQPGRTTTRTQLQEDVNAIYATGYFSNVRVAPSDTPLGVRVTFEVQANPVFTGLNIRTVPETAEGKERILPQEVVDETFGEQYGKILNLRELQEGIKTINEWYSNQGYDLAQVVGSPQVGADGQVTLVIAEGIVENIQVRFFDSEDEPVQGRTRDFIITREMRLKPGDVFNRNRAQTDLQRVYSLGLFEDVRLSFNPGSDPTEVIVNVDVVEGNTGSIAAGGGISSSSGLFGTISYQERNLGGNNQTIGVEAQVGQRELLFDVSFTDPWIGGDPFRTSYTANLFRRRTISLVFDGADSSIRTFNGFDSPRVVRTGLGLTFFRPIADDVFAPPDWRLSAGFGYQNVRIENAAGALSPFSAPLNGFNSQPLSFSDYGVDELFTLSFGASQDNRNNALQPTSGSLVRFGAEQTIPVGTGNIMMTRLRGSYSYYIPVNWLDLTGFGLVESTQPQTVAFNVQAGTVLGDLPPYEAFILGGSNSVRGYQEGELGNGRSFFQATAEYRFPIIAAVGGALFVDYGSNLGSQGAVPGFPAIVRGLPGSGVGYGLGVRIQSPVGPIRIDLGFTGEGESRINFGIGEKF</sequence>
<dbReference type="GO" id="GO:0019867">
    <property type="term" value="C:outer membrane"/>
    <property type="evidence" value="ECO:0007669"/>
    <property type="project" value="InterPro"/>
</dbReference>
<feature type="chain" id="PRO_5004161531" evidence="7">
    <location>
        <begin position="33"/>
        <end position="861"/>
    </location>
</feature>
<dbReference type="Pfam" id="PF08479">
    <property type="entry name" value="POTRA_2"/>
    <property type="match status" value="1"/>
</dbReference>
<dbReference type="EMBL" id="BA000022">
    <property type="protein sequence ID" value="BAA17512.1"/>
    <property type="molecule type" value="Genomic_DNA"/>
</dbReference>
<dbReference type="IntAct" id="P73472">
    <property type="interactions" value="1"/>
</dbReference>
<evidence type="ECO:0000259" key="8">
    <source>
        <dbReference type="Pfam" id="PF01103"/>
    </source>
</evidence>
<evidence type="ECO:0000256" key="7">
    <source>
        <dbReference type="SAM" id="SignalP"/>
    </source>
</evidence>
<dbReference type="SMR" id="P73472"/>
<evidence type="ECO:0000259" key="10">
    <source>
        <dbReference type="Pfam" id="PF08479"/>
    </source>
</evidence>
<feature type="domain" description="Bacterial surface antigen (D15)" evidence="8">
    <location>
        <begin position="523"/>
        <end position="861"/>
    </location>
</feature>
<dbReference type="PhylomeDB" id="P73472"/>
<dbReference type="PANTHER" id="PTHR12815">
    <property type="entry name" value="SORTING AND ASSEMBLY MACHINERY SAMM50 PROTEIN FAMILY MEMBER"/>
    <property type="match status" value="1"/>
</dbReference>
<dbReference type="Pfam" id="PF07244">
    <property type="entry name" value="POTRA"/>
    <property type="match status" value="2"/>
</dbReference>
<keyword evidence="12" id="KW-1185">Reference proteome</keyword>
<accession>P73472</accession>
<dbReference type="PaxDb" id="1148-1652591"/>
<dbReference type="PIR" id="S77409">
    <property type="entry name" value="S77409"/>
</dbReference>
<feature type="region of interest" description="Disordered" evidence="6">
    <location>
        <begin position="198"/>
        <end position="258"/>
    </location>
</feature>
<feature type="domain" description="POTRA" evidence="9">
    <location>
        <begin position="435"/>
        <end position="496"/>
    </location>
</feature>
<evidence type="ECO:0000313" key="11">
    <source>
        <dbReference type="EMBL" id="BAA17512.1"/>
    </source>
</evidence>
<feature type="signal peptide" evidence="7">
    <location>
        <begin position="1"/>
        <end position="32"/>
    </location>
</feature>
<dbReference type="KEGG" id="syn:slr1227"/>
<gene>
    <name evidence="11" type="primary">IAP75</name>
</gene>
<evidence type="ECO:0000256" key="3">
    <source>
        <dbReference type="ARBA" id="ARBA00022729"/>
    </source>
</evidence>
<dbReference type="AlphaFoldDB" id="P73472"/>
<reference evidence="11 12" key="1">
    <citation type="journal article" date="1995" name="DNA Res.">
        <title>Sequence analysis of the genome of the unicellular cyanobacterium Synechocystis sp. strain PCC6803. I. Sequence features in the 1 Mb region from map positions 64% to 92% of the genome.</title>
        <authorList>
            <person name="Kaneko T."/>
            <person name="Tanaka A."/>
            <person name="Sato S."/>
            <person name="Kotani H."/>
            <person name="Sazuka T."/>
            <person name="Miyajima N."/>
            <person name="Sugiura M."/>
            <person name="Tabata S."/>
        </authorList>
    </citation>
    <scope>NUCLEOTIDE SEQUENCE [LARGE SCALE GENOMIC DNA]</scope>
    <source>
        <strain evidence="12">ATCC 27184 / PCC 6803 / Kazusa</strain>
    </source>
</reference>
<dbReference type="InterPro" id="IPR000184">
    <property type="entry name" value="Bac_surfAg_D15"/>
</dbReference>
<dbReference type="NCBIfam" id="TIGR00992">
    <property type="entry name" value="3a0901s03IAP75"/>
    <property type="match status" value="1"/>
</dbReference>
<dbReference type="Gene3D" id="3.10.20.310">
    <property type="entry name" value="membrane protein fhac"/>
    <property type="match status" value="3"/>
</dbReference>
<evidence type="ECO:0000313" key="12">
    <source>
        <dbReference type="Proteomes" id="UP000001425"/>
    </source>
</evidence>
<comment type="subcellular location">
    <subcellularLocation>
        <location evidence="1">Membrane</location>
    </subcellularLocation>
</comment>
<evidence type="ECO:0000256" key="2">
    <source>
        <dbReference type="ARBA" id="ARBA00022692"/>
    </source>
</evidence>
<dbReference type="Pfam" id="PF01103">
    <property type="entry name" value="Omp85"/>
    <property type="match status" value="1"/>
</dbReference>
<dbReference type="InterPro" id="IPR010827">
    <property type="entry name" value="BamA/TamA_POTRA"/>
</dbReference>
<evidence type="ECO:0000256" key="4">
    <source>
        <dbReference type="ARBA" id="ARBA00023136"/>
    </source>
</evidence>
<keyword evidence="5" id="KW-0998">Cell outer membrane</keyword>
<keyword evidence="3 7" id="KW-0732">Signal</keyword>
<dbReference type="InterPro" id="IPR005689">
    <property type="entry name" value="IAP75"/>
</dbReference>
<dbReference type="PANTHER" id="PTHR12815:SF47">
    <property type="entry name" value="TRANSLOCATION AND ASSEMBLY MODULE SUBUNIT TAMA"/>
    <property type="match status" value="1"/>
</dbReference>